<proteinExistence type="predicted"/>
<gene>
    <name evidence="2" type="ORF">SacazDRAFT_03707</name>
</gene>
<dbReference type="RefSeq" id="WP_005444047.1">
    <property type="nucleotide sequence ID" value="NZ_CM001466.1"/>
</dbReference>
<evidence type="ECO:0000313" key="3">
    <source>
        <dbReference type="Proteomes" id="UP000004705"/>
    </source>
</evidence>
<dbReference type="Gene3D" id="1.10.10.10">
    <property type="entry name" value="Winged helix-like DNA-binding domain superfamily/Winged helix DNA-binding domain"/>
    <property type="match status" value="1"/>
</dbReference>
<dbReference type="InterPro" id="IPR036866">
    <property type="entry name" value="RibonucZ/Hydroxyglut_hydro"/>
</dbReference>
<evidence type="ECO:0000259" key="1">
    <source>
        <dbReference type="SMART" id="SM00849"/>
    </source>
</evidence>
<keyword evidence="3" id="KW-1185">Reference proteome</keyword>
<dbReference type="Gene3D" id="3.60.15.10">
    <property type="entry name" value="Ribonuclease Z/Hydroxyacylglutathione hydrolase-like"/>
    <property type="match status" value="1"/>
</dbReference>
<sequence length="347" mass="37597">MQPLDDGTRPWTEPGLYSVAPGVYRIPLPMPNDGLRAVNVYALTDGESLTLVDSGWALDEAHARLASALSGIGAGLADIDRFLITHIHRDHYSLAVELRRKYGTPVALGAGERTTLDTVSEPGRMPMADQVALLRQAGGAPVVDALAALFRSVPAQDDSLWEQPDDWLEPGRTPAAGGRRSLEVVHTPGHTAGHVVFDDADAGLLFTGDHVLPHITPSIGLHAAPPPLPLRDFLASLASVRARPDRQMLPAHGPVSPSVHARVDELLDHHERRFDRIAATVADGAHTAYEVASRLTWTRRARALDELDPFNRMLAVLEVAAHLDVLVTREMLTVETGEDGVRRFDPV</sequence>
<reference evidence="2 3" key="1">
    <citation type="journal article" date="2012" name="Stand. Genomic Sci.">
        <title>Genome sequence of the soil bacterium Saccharomonospora azurea type strain (NA-128(T)).</title>
        <authorList>
            <person name="Klenk H.P."/>
            <person name="Held B."/>
            <person name="Lucas S."/>
            <person name="Lapidus A."/>
            <person name="Copeland A."/>
            <person name="Hammon N."/>
            <person name="Pitluck S."/>
            <person name="Goodwin L.A."/>
            <person name="Han C."/>
            <person name="Tapia R."/>
            <person name="Brambilla E.M."/>
            <person name="Potter G."/>
            <person name="Land M."/>
            <person name="Ivanova N."/>
            <person name="Rohde M."/>
            <person name="Goker M."/>
            <person name="Detter J.C."/>
            <person name="Kyrpides N.C."/>
            <person name="Woyke T."/>
        </authorList>
    </citation>
    <scope>NUCLEOTIDE SEQUENCE [LARGE SCALE GENOMIC DNA]</scope>
    <source>
        <strain evidence="2 3">NA-128</strain>
    </source>
</reference>
<dbReference type="Pfam" id="PF00753">
    <property type="entry name" value="Lactamase_B"/>
    <property type="match status" value="1"/>
</dbReference>
<dbReference type="AlphaFoldDB" id="H8G9R6"/>
<dbReference type="InterPro" id="IPR001279">
    <property type="entry name" value="Metallo-B-lactamas"/>
</dbReference>
<feature type="domain" description="Metallo-beta-lactamase" evidence="1">
    <location>
        <begin position="37"/>
        <end position="252"/>
    </location>
</feature>
<organism evidence="2 3">
    <name type="scientific">Saccharomonospora azurea NA-128</name>
    <dbReference type="NCBI Taxonomy" id="882081"/>
    <lineage>
        <taxon>Bacteria</taxon>
        <taxon>Bacillati</taxon>
        <taxon>Actinomycetota</taxon>
        <taxon>Actinomycetes</taxon>
        <taxon>Pseudonocardiales</taxon>
        <taxon>Pseudonocardiaceae</taxon>
        <taxon>Saccharomonospora</taxon>
    </lineage>
</organism>
<protein>
    <submittedName>
        <fullName evidence="2">Zn-dependent hydrolase, glyoxylase</fullName>
    </submittedName>
</protein>
<dbReference type="SMART" id="SM00849">
    <property type="entry name" value="Lactamase_B"/>
    <property type="match status" value="1"/>
</dbReference>
<dbReference type="HOGENOM" id="CLU_048478_0_0_11"/>
<keyword evidence="2" id="KW-0378">Hydrolase</keyword>
<dbReference type="InterPro" id="IPR050662">
    <property type="entry name" value="Sec-metab_biosynth-thioest"/>
</dbReference>
<dbReference type="EMBL" id="CM001466">
    <property type="protein sequence ID" value="EHY90569.1"/>
    <property type="molecule type" value="Genomic_DNA"/>
</dbReference>
<dbReference type="OrthoDB" id="2971563at2"/>
<name>H8G9R6_9PSEU</name>
<dbReference type="InterPro" id="IPR036388">
    <property type="entry name" value="WH-like_DNA-bd_sf"/>
</dbReference>
<dbReference type="GO" id="GO:0016787">
    <property type="term" value="F:hydrolase activity"/>
    <property type="evidence" value="ECO:0007669"/>
    <property type="project" value="UniProtKB-KW"/>
</dbReference>
<dbReference type="PANTHER" id="PTHR23131">
    <property type="entry name" value="ENDORIBONUCLEASE LACTB2"/>
    <property type="match status" value="1"/>
</dbReference>
<accession>H8G9R6</accession>
<dbReference type="SUPFAM" id="SSF56281">
    <property type="entry name" value="Metallo-hydrolase/oxidoreductase"/>
    <property type="match status" value="1"/>
</dbReference>
<dbReference type="Proteomes" id="UP000004705">
    <property type="component" value="Chromosome"/>
</dbReference>
<evidence type="ECO:0000313" key="2">
    <source>
        <dbReference type="EMBL" id="EHY90569.1"/>
    </source>
</evidence>
<dbReference type="PANTHER" id="PTHR23131:SF4">
    <property type="entry name" value="METALLO-BETA-LACTAMASE SUPERFAMILY POTEIN"/>
    <property type="match status" value="1"/>
</dbReference>